<evidence type="ECO:0000313" key="8">
    <source>
        <dbReference type="Proteomes" id="UP000824014"/>
    </source>
</evidence>
<dbReference type="EMBL" id="DXCC01000015">
    <property type="protein sequence ID" value="HIZ15214.1"/>
    <property type="molecule type" value="Genomic_DNA"/>
</dbReference>
<feature type="signal peptide" evidence="5">
    <location>
        <begin position="1"/>
        <end position="21"/>
    </location>
</feature>
<keyword evidence="5" id="KW-0732">Signal</keyword>
<evidence type="ECO:0000313" key="7">
    <source>
        <dbReference type="EMBL" id="HIZ15214.1"/>
    </source>
</evidence>
<evidence type="ECO:0000256" key="3">
    <source>
        <dbReference type="PROSITE-ProRule" id="PRU00277"/>
    </source>
</evidence>
<evidence type="ECO:0000259" key="6">
    <source>
        <dbReference type="PROSITE" id="PS50059"/>
    </source>
</evidence>
<comment type="catalytic activity">
    <reaction evidence="1 3 4">
        <text>[protein]-peptidylproline (omega=180) = [protein]-peptidylproline (omega=0)</text>
        <dbReference type="Rhea" id="RHEA:16237"/>
        <dbReference type="Rhea" id="RHEA-COMP:10747"/>
        <dbReference type="Rhea" id="RHEA-COMP:10748"/>
        <dbReference type="ChEBI" id="CHEBI:83833"/>
        <dbReference type="ChEBI" id="CHEBI:83834"/>
        <dbReference type="EC" id="5.2.1.8"/>
    </reaction>
</comment>
<gene>
    <name evidence="7" type="ORF">H9816_04820</name>
</gene>
<dbReference type="Pfam" id="PF00254">
    <property type="entry name" value="FKBP_C"/>
    <property type="match status" value="1"/>
</dbReference>
<dbReference type="Gene3D" id="3.10.50.40">
    <property type="match status" value="1"/>
</dbReference>
<protein>
    <recommendedName>
        <fullName evidence="4">Peptidyl-prolyl cis-trans isomerase</fullName>
        <ecNumber evidence="4">5.2.1.8</ecNumber>
    </recommendedName>
</protein>
<feature type="domain" description="PPIase FKBP-type" evidence="6">
    <location>
        <begin position="98"/>
        <end position="183"/>
    </location>
</feature>
<evidence type="ECO:0000256" key="1">
    <source>
        <dbReference type="ARBA" id="ARBA00000971"/>
    </source>
</evidence>
<dbReference type="InterPro" id="IPR046357">
    <property type="entry name" value="PPIase_dom_sf"/>
</dbReference>
<dbReference type="Proteomes" id="UP000824014">
    <property type="component" value="Unassembled WGS sequence"/>
</dbReference>
<evidence type="ECO:0000256" key="4">
    <source>
        <dbReference type="RuleBase" id="RU003915"/>
    </source>
</evidence>
<comment type="similarity">
    <text evidence="4">Belongs to the FKBP-type PPIase family.</text>
</comment>
<comment type="caution">
    <text evidence="7">The sequence shown here is derived from an EMBL/GenBank/DDBJ whole genome shotgun (WGS) entry which is preliminary data.</text>
</comment>
<proteinExistence type="inferred from homology"/>
<dbReference type="InterPro" id="IPR001179">
    <property type="entry name" value="PPIase_FKBP_dom"/>
</dbReference>
<reference evidence="7" key="2">
    <citation type="submission" date="2021-04" db="EMBL/GenBank/DDBJ databases">
        <authorList>
            <person name="Gilroy R."/>
        </authorList>
    </citation>
    <scope>NUCLEOTIDE SEQUENCE</scope>
    <source>
        <strain evidence="7">ChiHjej11B10-19426</strain>
    </source>
</reference>
<dbReference type="SUPFAM" id="SSF54534">
    <property type="entry name" value="FKBP-like"/>
    <property type="match status" value="1"/>
</dbReference>
<dbReference type="AlphaFoldDB" id="A0A9D2DE97"/>
<keyword evidence="3 4" id="KW-0413">Isomerase</keyword>
<accession>A0A9D2DE97</accession>
<dbReference type="PROSITE" id="PS50059">
    <property type="entry name" value="FKBP_PPIASE"/>
    <property type="match status" value="1"/>
</dbReference>
<reference evidence="7" key="1">
    <citation type="journal article" date="2021" name="PeerJ">
        <title>Extensive microbial diversity within the chicken gut microbiome revealed by metagenomics and culture.</title>
        <authorList>
            <person name="Gilroy R."/>
            <person name="Ravi A."/>
            <person name="Getino M."/>
            <person name="Pursley I."/>
            <person name="Horton D.L."/>
            <person name="Alikhan N.F."/>
            <person name="Baker D."/>
            <person name="Gharbi K."/>
            <person name="Hall N."/>
            <person name="Watson M."/>
            <person name="Adriaenssens E.M."/>
            <person name="Foster-Nyarko E."/>
            <person name="Jarju S."/>
            <person name="Secka A."/>
            <person name="Antonio M."/>
            <person name="Oren A."/>
            <person name="Chaudhuri R.R."/>
            <person name="La Ragione R."/>
            <person name="Hildebrand F."/>
            <person name="Pallen M.J."/>
        </authorList>
    </citation>
    <scope>NUCLEOTIDE SEQUENCE</scope>
    <source>
        <strain evidence="7">ChiHjej11B10-19426</strain>
    </source>
</reference>
<feature type="chain" id="PRO_5038449833" description="Peptidyl-prolyl cis-trans isomerase" evidence="5">
    <location>
        <begin position="22"/>
        <end position="186"/>
    </location>
</feature>
<evidence type="ECO:0000256" key="2">
    <source>
        <dbReference type="ARBA" id="ARBA00023110"/>
    </source>
</evidence>
<organism evidence="7 8">
    <name type="scientific">Candidatus Tidjanibacter faecipullorum</name>
    <dbReference type="NCBI Taxonomy" id="2838766"/>
    <lineage>
        <taxon>Bacteria</taxon>
        <taxon>Pseudomonadati</taxon>
        <taxon>Bacteroidota</taxon>
        <taxon>Bacteroidia</taxon>
        <taxon>Bacteroidales</taxon>
        <taxon>Rikenellaceae</taxon>
        <taxon>Tidjanibacter</taxon>
    </lineage>
</organism>
<keyword evidence="2 3" id="KW-0697">Rotamase</keyword>
<evidence type="ECO:0000256" key="5">
    <source>
        <dbReference type="SAM" id="SignalP"/>
    </source>
</evidence>
<dbReference type="PROSITE" id="PS51257">
    <property type="entry name" value="PROKAR_LIPOPROTEIN"/>
    <property type="match status" value="1"/>
</dbReference>
<dbReference type="GO" id="GO:0003755">
    <property type="term" value="F:peptidyl-prolyl cis-trans isomerase activity"/>
    <property type="evidence" value="ECO:0007669"/>
    <property type="project" value="UniProtKB-UniRule"/>
</dbReference>
<name>A0A9D2DE97_9BACT</name>
<dbReference type="EC" id="5.2.1.8" evidence="4"/>
<sequence>MKARTRSFIVTAIASATVLFAAGCGTQETIFSSQLETIRTWITSQSDNNGPDYEEVASGVYRAIILPDDGRGAPFIAAGDSLYVWYEIYQFSSGFQRNNTSALIYTNKKEKMPTNVRWDDDVLKLRLGDGSLLRGVEKSLDGCAQSDTVSVVLTSSNAYGKVQMQQVPPNTPLIWFIDVEKVIKNE</sequence>